<keyword evidence="2" id="KW-0560">Oxidoreductase</keyword>
<dbReference type="KEGG" id="fmr:Fuma_02577"/>
<dbReference type="PANTHER" id="PTHR35446:SF3">
    <property type="entry name" value="CMD DOMAIN-CONTAINING PROTEIN"/>
    <property type="match status" value="1"/>
</dbReference>
<dbReference type="NCBIfam" id="TIGR00778">
    <property type="entry name" value="ahpD_dom"/>
    <property type="match status" value="1"/>
</dbReference>
<organism evidence="2 3">
    <name type="scientific">Fuerstiella marisgermanici</name>
    <dbReference type="NCBI Taxonomy" id="1891926"/>
    <lineage>
        <taxon>Bacteria</taxon>
        <taxon>Pseudomonadati</taxon>
        <taxon>Planctomycetota</taxon>
        <taxon>Planctomycetia</taxon>
        <taxon>Planctomycetales</taxon>
        <taxon>Planctomycetaceae</taxon>
        <taxon>Fuerstiella</taxon>
    </lineage>
</organism>
<dbReference type="STRING" id="1891926.Fuma_02577"/>
<dbReference type="Gene3D" id="1.20.1290.10">
    <property type="entry name" value="AhpD-like"/>
    <property type="match status" value="1"/>
</dbReference>
<evidence type="ECO:0000313" key="2">
    <source>
        <dbReference type="EMBL" id="APZ92965.1"/>
    </source>
</evidence>
<dbReference type="PANTHER" id="PTHR35446">
    <property type="entry name" value="SI:CH211-175M2.5"/>
    <property type="match status" value="1"/>
</dbReference>
<protein>
    <submittedName>
        <fullName evidence="2">Putative peroxidase-related enzyme</fullName>
    </submittedName>
</protein>
<dbReference type="AlphaFoldDB" id="A0A1P8WFX9"/>
<dbReference type="InterPro" id="IPR004675">
    <property type="entry name" value="AhpD_core"/>
</dbReference>
<gene>
    <name evidence="2" type="ORF">Fuma_02577</name>
</gene>
<dbReference type="GO" id="GO:0051920">
    <property type="term" value="F:peroxiredoxin activity"/>
    <property type="evidence" value="ECO:0007669"/>
    <property type="project" value="InterPro"/>
</dbReference>
<dbReference type="EMBL" id="CP017641">
    <property type="protein sequence ID" value="APZ92965.1"/>
    <property type="molecule type" value="Genomic_DNA"/>
</dbReference>
<sequence>MSRINTLPTENVPSDTKKLFDQVHAKLGRVPNLMQTLGHSPSALRGYLSLNESLSHGTLTAKDRERIALAVAEHNGCDYCLAAHSAIGKMVGLNPNQIAESRNGYASDSKADALLRFVQRVLASNGQIDDLDLEQFRAEGYSDGDVAEVIAHISLSVLTNFFNNVAKTEVDFPEVEPIAA</sequence>
<dbReference type="Pfam" id="PF02627">
    <property type="entry name" value="CMD"/>
    <property type="match status" value="1"/>
</dbReference>
<keyword evidence="2" id="KW-0575">Peroxidase</keyword>
<dbReference type="InterPro" id="IPR003779">
    <property type="entry name" value="CMD-like"/>
</dbReference>
<evidence type="ECO:0000259" key="1">
    <source>
        <dbReference type="Pfam" id="PF02627"/>
    </source>
</evidence>
<dbReference type="RefSeq" id="WP_077024509.1">
    <property type="nucleotide sequence ID" value="NZ_CP017641.1"/>
</dbReference>
<keyword evidence="3" id="KW-1185">Reference proteome</keyword>
<accession>A0A1P8WFX9</accession>
<dbReference type="SUPFAM" id="SSF69118">
    <property type="entry name" value="AhpD-like"/>
    <property type="match status" value="1"/>
</dbReference>
<proteinExistence type="predicted"/>
<name>A0A1P8WFX9_9PLAN</name>
<feature type="domain" description="Carboxymuconolactone decarboxylase-like" evidence="1">
    <location>
        <begin position="42"/>
        <end position="114"/>
    </location>
</feature>
<dbReference type="InterPro" id="IPR029032">
    <property type="entry name" value="AhpD-like"/>
</dbReference>
<evidence type="ECO:0000313" key="3">
    <source>
        <dbReference type="Proteomes" id="UP000187735"/>
    </source>
</evidence>
<dbReference type="OrthoDB" id="9801997at2"/>
<reference evidence="2 3" key="1">
    <citation type="journal article" date="2016" name="Front. Microbiol.">
        <title>Fuerstia marisgermanicae gen. nov., sp. nov., an Unusual Member of the Phylum Planctomycetes from the German Wadden Sea.</title>
        <authorList>
            <person name="Kohn T."/>
            <person name="Heuer A."/>
            <person name="Jogler M."/>
            <person name="Vollmers J."/>
            <person name="Boedeker C."/>
            <person name="Bunk B."/>
            <person name="Rast P."/>
            <person name="Borchert D."/>
            <person name="Glockner I."/>
            <person name="Freese H.M."/>
            <person name="Klenk H.P."/>
            <person name="Overmann J."/>
            <person name="Kaster A.K."/>
            <person name="Rohde M."/>
            <person name="Wiegand S."/>
            <person name="Jogler C."/>
        </authorList>
    </citation>
    <scope>NUCLEOTIDE SEQUENCE [LARGE SCALE GENOMIC DNA]</scope>
    <source>
        <strain evidence="2 3">NH11</strain>
    </source>
</reference>
<dbReference type="Proteomes" id="UP000187735">
    <property type="component" value="Chromosome"/>
</dbReference>